<feature type="transmembrane region" description="Helical" evidence="1">
    <location>
        <begin position="161"/>
        <end position="178"/>
    </location>
</feature>
<gene>
    <name evidence="2" type="ORF">GCM10009690_21950</name>
</gene>
<reference evidence="2 3" key="1">
    <citation type="journal article" date="2019" name="Int. J. Syst. Evol. Microbiol.">
        <title>The Global Catalogue of Microorganisms (GCM) 10K type strain sequencing project: providing services to taxonomists for standard genome sequencing and annotation.</title>
        <authorList>
            <consortium name="The Broad Institute Genomics Platform"/>
            <consortium name="The Broad Institute Genome Sequencing Center for Infectious Disease"/>
            <person name="Wu L."/>
            <person name="Ma J."/>
        </authorList>
    </citation>
    <scope>NUCLEOTIDE SEQUENCE [LARGE SCALE GENOMIC DNA]</scope>
    <source>
        <strain evidence="2 3">JCM 13318</strain>
    </source>
</reference>
<evidence type="ECO:0000313" key="2">
    <source>
        <dbReference type="EMBL" id="GAA1518476.1"/>
    </source>
</evidence>
<evidence type="ECO:0000256" key="1">
    <source>
        <dbReference type="SAM" id="Phobius"/>
    </source>
</evidence>
<evidence type="ECO:0000313" key="3">
    <source>
        <dbReference type="Proteomes" id="UP001500177"/>
    </source>
</evidence>
<name>A0ABN2AH72_9MICO</name>
<protein>
    <recommendedName>
        <fullName evidence="4">Integral membrane protein</fullName>
    </recommendedName>
</protein>
<keyword evidence="1" id="KW-0472">Membrane</keyword>
<organism evidence="2 3">
    <name type="scientific">Brevibacterium permense</name>
    <dbReference type="NCBI Taxonomy" id="234834"/>
    <lineage>
        <taxon>Bacteria</taxon>
        <taxon>Bacillati</taxon>
        <taxon>Actinomycetota</taxon>
        <taxon>Actinomycetes</taxon>
        <taxon>Micrococcales</taxon>
        <taxon>Brevibacteriaceae</taxon>
        <taxon>Brevibacterium</taxon>
    </lineage>
</organism>
<sequence>METEVRHRRALRGTLAAAFATFVALTSHILGGGAFPSAMGVVVPLALSILVCVLLSGRRLSLPRLTFSVGISQTLFHLLFSLFTPHGSASPNTVARSDNGLAALLGSHSHHSQAHGAHHAAMHSTPGGAMQMAHDSTVMPAMDGSVGAAAEMHSHSSPGMLLAHCVAGIVTIAMIYWAERLPVMLGDFARLIIFGRAPARGVLNGAPWWGVAAVVAAIGMFLSLVGISLVGFVVIDVLLGLREWRSERQSMTI</sequence>
<dbReference type="Proteomes" id="UP001500177">
    <property type="component" value="Unassembled WGS sequence"/>
</dbReference>
<keyword evidence="3" id="KW-1185">Reference proteome</keyword>
<feature type="transmembrane region" description="Helical" evidence="1">
    <location>
        <begin position="37"/>
        <end position="55"/>
    </location>
</feature>
<feature type="transmembrane region" description="Helical" evidence="1">
    <location>
        <begin position="208"/>
        <end position="241"/>
    </location>
</feature>
<accession>A0ABN2AH72</accession>
<keyword evidence="1" id="KW-0812">Transmembrane</keyword>
<proteinExistence type="predicted"/>
<comment type="caution">
    <text evidence="2">The sequence shown here is derived from an EMBL/GenBank/DDBJ whole genome shotgun (WGS) entry which is preliminary data.</text>
</comment>
<keyword evidence="1" id="KW-1133">Transmembrane helix</keyword>
<dbReference type="EMBL" id="BAAALX010000010">
    <property type="protein sequence ID" value="GAA1518476.1"/>
    <property type="molecule type" value="Genomic_DNA"/>
</dbReference>
<dbReference type="RefSeq" id="WP_173154856.1">
    <property type="nucleotide sequence ID" value="NZ_BAAALX010000010.1"/>
</dbReference>
<feature type="transmembrane region" description="Helical" evidence="1">
    <location>
        <begin position="12"/>
        <end position="31"/>
    </location>
</feature>
<evidence type="ECO:0008006" key="4">
    <source>
        <dbReference type="Google" id="ProtNLM"/>
    </source>
</evidence>